<evidence type="ECO:0000256" key="3">
    <source>
        <dbReference type="ARBA" id="ARBA00022989"/>
    </source>
</evidence>
<dbReference type="STRING" id="75913.A0A0K0G310"/>
<comment type="pathway">
    <text evidence="5">Glycolipid biosynthesis; glycosylphosphatidylinositol-anchor biosynthesis.</text>
</comment>
<reference evidence="7" key="2">
    <citation type="submission" date="2015-08" db="UniProtKB">
        <authorList>
            <consortium name="WormBaseParasite"/>
        </authorList>
    </citation>
    <scope>IDENTIFICATION</scope>
</reference>
<evidence type="ECO:0000256" key="5">
    <source>
        <dbReference type="RuleBase" id="RU280819"/>
    </source>
</evidence>
<dbReference type="InterPro" id="IPR009447">
    <property type="entry name" value="PIGW/GWT1"/>
</dbReference>
<feature type="transmembrane region" description="Helical" evidence="5">
    <location>
        <begin position="47"/>
        <end position="67"/>
    </location>
</feature>
<feature type="transmembrane region" description="Helical" evidence="5">
    <location>
        <begin position="221"/>
        <end position="239"/>
    </location>
</feature>
<feature type="transmembrane region" description="Helical" evidence="5">
    <location>
        <begin position="73"/>
        <end position="95"/>
    </location>
</feature>
<feature type="transmembrane region" description="Helical" evidence="5">
    <location>
        <begin position="20"/>
        <end position="40"/>
    </location>
</feature>
<dbReference type="Pfam" id="PF06423">
    <property type="entry name" value="GWT1"/>
    <property type="match status" value="1"/>
</dbReference>
<keyword evidence="5" id="KW-0012">Acyltransferase</keyword>
<feature type="transmembrane region" description="Helical" evidence="5">
    <location>
        <begin position="189"/>
        <end position="209"/>
    </location>
</feature>
<dbReference type="UniPathway" id="UPA00196"/>
<keyword evidence="2 5" id="KW-0812">Transmembrane</keyword>
<evidence type="ECO:0000256" key="1">
    <source>
        <dbReference type="ARBA" id="ARBA00004141"/>
    </source>
</evidence>
<evidence type="ECO:0000256" key="2">
    <source>
        <dbReference type="ARBA" id="ARBA00022692"/>
    </source>
</evidence>
<keyword evidence="4 5" id="KW-0472">Membrane</keyword>
<feature type="transmembrane region" description="Helical" evidence="5">
    <location>
        <begin position="394"/>
        <end position="416"/>
    </location>
</feature>
<comment type="similarity">
    <text evidence="5">Belongs to the PIGW family.</text>
</comment>
<keyword evidence="6" id="KW-1185">Reference proteome</keyword>
<sequence>MDKNKLHEEFVSGGVGDKPWIVPIQGLCGGILILLNYHIIRIFKLKLSGFSQLMFNFFIITFPYTLMMTVLSSYLLELFIVLSSILICLQISHSWKGSNVKRTIDKSFYYSEFDCLRSCVLIPTAIAILAVDFKIFPRSWAKTEYFGYSVMDVGTSGSFMLMGIGDEILNEKSKTKVEVKVEKKFLKKLPSWLVLFVLGIIRMVFMIIFNYHSHVSEYGVHWNFFITMGCVTLLSKAFTKYIGMKMLFLCLSLSYVILNLFGFQEWGLDNNASRTSIVSANKEGIISLLGYFSIYVLYRIFGRYLLFIKKSGHGRYLSVTLETLIAPIIFFSLQLLSEHYLGEPSRRVFNIPFFFYTAGTTLLWFSLMVYAGKNIEELKNARKNKDLLYLLSKYGLYFFLLANLLTGLVNISIVTFEIDNSLVSLSIITFYMYILAFFCYFMDIVIMSNPYKDDDPFDNEANAKKQLYSMKKSVSSAIGQIYNQQKMKKQGNILYCDVKGDELIKLEEDSFVPGSFRSSRDDKERKVQEKEKSSLLQANENKQKVQFFGNEYFAETTDERKEKWLNILEQRRVNNA</sequence>
<dbReference type="WBParaSite" id="SVE_1911100.1">
    <property type="protein sequence ID" value="SVE_1911100.1"/>
    <property type="gene ID" value="SVE_1911100"/>
</dbReference>
<feature type="transmembrane region" description="Helical" evidence="5">
    <location>
        <begin position="284"/>
        <end position="302"/>
    </location>
</feature>
<dbReference type="PANTHER" id="PTHR20661:SF0">
    <property type="entry name" value="PHOSPHATIDYLINOSITOL-GLYCAN BIOSYNTHESIS CLASS W PROTEIN"/>
    <property type="match status" value="1"/>
</dbReference>
<proteinExistence type="inferred from homology"/>
<keyword evidence="5" id="KW-0337">GPI-anchor biosynthesis</keyword>
<evidence type="ECO:0000313" key="6">
    <source>
        <dbReference type="Proteomes" id="UP000035680"/>
    </source>
</evidence>
<dbReference type="Proteomes" id="UP000035680">
    <property type="component" value="Unassembled WGS sequence"/>
</dbReference>
<protein>
    <recommendedName>
        <fullName evidence="5">Phosphatidylinositol-glycan biosynthesis class W protein</fullName>
        <ecNumber evidence="5">2.3.-.-</ecNumber>
    </recommendedName>
</protein>
<dbReference type="GO" id="GO:0032216">
    <property type="term" value="F:glucosaminyl-phosphatidylinositol O-acyltransferase activity"/>
    <property type="evidence" value="ECO:0007669"/>
    <property type="project" value="TreeGrafter"/>
</dbReference>
<evidence type="ECO:0000313" key="7">
    <source>
        <dbReference type="WBParaSite" id="SVE_1911100.1"/>
    </source>
</evidence>
<comment type="function">
    <text evidence="5">A acetyltransferase, which acetylates the inositol ring of phosphatidylinositol during biosynthesis of GPI-anchor.</text>
</comment>
<evidence type="ECO:0000256" key="4">
    <source>
        <dbReference type="ARBA" id="ARBA00023136"/>
    </source>
</evidence>
<reference evidence="6" key="1">
    <citation type="submission" date="2014-07" db="EMBL/GenBank/DDBJ databases">
        <authorList>
            <person name="Martin A.A"/>
            <person name="De Silva N."/>
        </authorList>
    </citation>
    <scope>NUCLEOTIDE SEQUENCE</scope>
</reference>
<keyword evidence="5" id="KW-0808">Transferase</keyword>
<keyword evidence="5" id="KW-0256">Endoplasmic reticulum</keyword>
<dbReference type="AlphaFoldDB" id="A0A0K0G310"/>
<keyword evidence="3 5" id="KW-1133">Transmembrane helix</keyword>
<comment type="subcellular location">
    <subcellularLocation>
        <location evidence="5">Endoplasmic reticulum membrane</location>
        <topology evidence="5">Multi-pass membrane protein</topology>
    </subcellularLocation>
    <subcellularLocation>
        <location evidence="1">Membrane</location>
        <topology evidence="1">Multi-pass membrane protein</topology>
    </subcellularLocation>
</comment>
<accession>A0A0K0G310</accession>
<organism evidence="6 7">
    <name type="scientific">Strongyloides venezuelensis</name>
    <name type="common">Threadworm</name>
    <dbReference type="NCBI Taxonomy" id="75913"/>
    <lineage>
        <taxon>Eukaryota</taxon>
        <taxon>Metazoa</taxon>
        <taxon>Ecdysozoa</taxon>
        <taxon>Nematoda</taxon>
        <taxon>Chromadorea</taxon>
        <taxon>Rhabditida</taxon>
        <taxon>Tylenchina</taxon>
        <taxon>Panagrolaimomorpha</taxon>
        <taxon>Strongyloidoidea</taxon>
        <taxon>Strongyloididae</taxon>
        <taxon>Strongyloides</taxon>
    </lineage>
</organism>
<name>A0A0K0G310_STRVS</name>
<feature type="transmembrane region" description="Helical" evidence="5">
    <location>
        <begin position="422"/>
        <end position="442"/>
    </location>
</feature>
<dbReference type="PANTHER" id="PTHR20661">
    <property type="entry name" value="PHOSPHATIDYLINOSITOL-GLYCAN BIOSYNTHESIS CLASS W PROTEIN"/>
    <property type="match status" value="1"/>
</dbReference>
<dbReference type="GO" id="GO:0072659">
    <property type="term" value="P:protein localization to plasma membrane"/>
    <property type="evidence" value="ECO:0007669"/>
    <property type="project" value="TreeGrafter"/>
</dbReference>
<dbReference type="GO" id="GO:0005789">
    <property type="term" value="C:endoplasmic reticulum membrane"/>
    <property type="evidence" value="ECO:0007669"/>
    <property type="project" value="UniProtKB-SubCell"/>
</dbReference>
<dbReference type="GO" id="GO:0006506">
    <property type="term" value="P:GPI anchor biosynthetic process"/>
    <property type="evidence" value="ECO:0007669"/>
    <property type="project" value="UniProtKB-UniPathway"/>
</dbReference>
<feature type="transmembrane region" description="Helical" evidence="5">
    <location>
        <begin position="314"/>
        <end position="333"/>
    </location>
</feature>
<feature type="transmembrane region" description="Helical" evidence="5">
    <location>
        <begin position="246"/>
        <end position="264"/>
    </location>
</feature>
<feature type="transmembrane region" description="Helical" evidence="5">
    <location>
        <begin position="353"/>
        <end position="373"/>
    </location>
</feature>
<dbReference type="EC" id="2.3.-.-" evidence="5"/>